<comment type="catalytic activity">
    <reaction evidence="12">
        <text>Preferential cleavage: (Ac)2-L-Lys-D-Ala-|-D-Ala. Also transpeptidation of peptidyl-alanyl moieties that are N-acyl substituents of D-alanine.</text>
        <dbReference type="EC" id="3.4.16.4"/>
    </reaction>
</comment>
<evidence type="ECO:0000256" key="16">
    <source>
        <dbReference type="SAM" id="SignalP"/>
    </source>
</evidence>
<feature type="signal peptide" evidence="16">
    <location>
        <begin position="1"/>
        <end position="21"/>
    </location>
</feature>
<evidence type="ECO:0000256" key="13">
    <source>
        <dbReference type="PIRSR" id="PIRSR618044-1"/>
    </source>
</evidence>
<feature type="active site" evidence="13">
    <location>
        <position position="115"/>
    </location>
</feature>
<keyword evidence="9" id="KW-0133">Cell shape</keyword>
<dbReference type="EMBL" id="DXCQ01000028">
    <property type="protein sequence ID" value="HIY96621.1"/>
    <property type="molecule type" value="Genomic_DNA"/>
</dbReference>
<feature type="domain" description="Peptidase S11 D-Ala-D-Ala carboxypeptidase A C-terminal" evidence="18">
    <location>
        <begin position="294"/>
        <end position="356"/>
    </location>
</feature>
<evidence type="ECO:0000259" key="17">
    <source>
        <dbReference type="Pfam" id="PF00768"/>
    </source>
</evidence>
<keyword evidence="8" id="KW-0378">Hydrolase</keyword>
<dbReference type="EC" id="3.4.16.4" evidence="4"/>
<reference evidence="19" key="1">
    <citation type="journal article" date="2021" name="PeerJ">
        <title>Extensive microbial diversity within the chicken gut microbiome revealed by metagenomics and culture.</title>
        <authorList>
            <person name="Gilroy R."/>
            <person name="Ravi A."/>
            <person name="Getino M."/>
            <person name="Pursley I."/>
            <person name="Horton D.L."/>
            <person name="Alikhan N.F."/>
            <person name="Baker D."/>
            <person name="Gharbi K."/>
            <person name="Hall N."/>
            <person name="Watson M."/>
            <person name="Adriaenssens E.M."/>
            <person name="Foster-Nyarko E."/>
            <person name="Jarju S."/>
            <person name="Secka A."/>
            <person name="Antonio M."/>
            <person name="Oren A."/>
            <person name="Chaudhuri R.R."/>
            <person name="La Ragione R."/>
            <person name="Hildebrand F."/>
            <person name="Pallen M.J."/>
        </authorList>
    </citation>
    <scope>NUCLEOTIDE SEQUENCE</scope>
    <source>
        <strain evidence="19">1345</strain>
    </source>
</reference>
<evidence type="ECO:0000256" key="14">
    <source>
        <dbReference type="PIRSR" id="PIRSR618044-2"/>
    </source>
</evidence>
<feature type="active site" description="Proton acceptor" evidence="13">
    <location>
        <position position="63"/>
    </location>
</feature>
<evidence type="ECO:0000313" key="20">
    <source>
        <dbReference type="Proteomes" id="UP000886750"/>
    </source>
</evidence>
<keyword evidence="6" id="KW-0645">Protease</keyword>
<sequence length="373" mass="40958">MIKRITAAFALLILCAAIAFGCVPVAAQTYPVSQGEAVVEVESGRVLYARRGDDILPMASTTKILTALIIIEDCDLDAIVEISKEAAGTEGSSVYLVAGEKLTVRDLLYGLMLRSGNDCAAALAIYHSGSIETFAACMNERAKELGALHSTFKNPHGLPAEGHCTTACDLAKIAACALRNETFSKIVSEKKYSVPGGEDTQPRVWQNKNKMLYNYEGADGVKTGYTKEAGRCLVTSATRENMRLVSVVLNSPSMYERSGELLDSCFAKYSVRHIYGKTEYELPSDVPEKLCRCVCEKELYYPLAEGEEKEIAIKVQLPSALKLPVYKGENVGSVKITFQNQLIFSEKIVSIVDMEKSYFDILREIAKNLRLTR</sequence>
<dbReference type="PANTHER" id="PTHR21581:SF33">
    <property type="entry name" value="D-ALANYL-D-ALANINE CARBOXYPEPTIDASE DACB"/>
    <property type="match status" value="1"/>
</dbReference>
<evidence type="ECO:0000256" key="15">
    <source>
        <dbReference type="RuleBase" id="RU004016"/>
    </source>
</evidence>
<dbReference type="Pfam" id="PF07943">
    <property type="entry name" value="PBP5_C"/>
    <property type="match status" value="1"/>
</dbReference>
<organism evidence="19 20">
    <name type="scientific">Candidatus Borkfalkia excrementigallinarum</name>
    <dbReference type="NCBI Taxonomy" id="2838506"/>
    <lineage>
        <taxon>Bacteria</taxon>
        <taxon>Bacillati</taxon>
        <taxon>Bacillota</taxon>
        <taxon>Clostridia</taxon>
        <taxon>Christensenellales</taxon>
        <taxon>Christensenellaceae</taxon>
        <taxon>Candidatus Borkfalkia</taxon>
    </lineage>
</organism>
<feature type="active site" description="Acyl-ester intermediate" evidence="13">
    <location>
        <position position="60"/>
    </location>
</feature>
<evidence type="ECO:0000313" key="19">
    <source>
        <dbReference type="EMBL" id="HIY96621.1"/>
    </source>
</evidence>
<dbReference type="GO" id="GO:0008360">
    <property type="term" value="P:regulation of cell shape"/>
    <property type="evidence" value="ECO:0007669"/>
    <property type="project" value="UniProtKB-KW"/>
</dbReference>
<dbReference type="GO" id="GO:0071555">
    <property type="term" value="P:cell wall organization"/>
    <property type="evidence" value="ECO:0007669"/>
    <property type="project" value="UniProtKB-KW"/>
</dbReference>
<evidence type="ECO:0000256" key="5">
    <source>
        <dbReference type="ARBA" id="ARBA00022645"/>
    </source>
</evidence>
<dbReference type="PANTHER" id="PTHR21581">
    <property type="entry name" value="D-ALANYL-D-ALANINE CARBOXYPEPTIDASE"/>
    <property type="match status" value="1"/>
</dbReference>
<dbReference type="PROSITE" id="PS51257">
    <property type="entry name" value="PROKAR_LIPOPROTEIN"/>
    <property type="match status" value="1"/>
</dbReference>
<evidence type="ECO:0000256" key="9">
    <source>
        <dbReference type="ARBA" id="ARBA00022960"/>
    </source>
</evidence>
<dbReference type="InterPro" id="IPR015956">
    <property type="entry name" value="Peniciliin-bd_prot_C_sf"/>
</dbReference>
<proteinExistence type="inferred from homology"/>
<dbReference type="GO" id="GO:0009002">
    <property type="term" value="F:serine-type D-Ala-D-Ala carboxypeptidase activity"/>
    <property type="evidence" value="ECO:0007669"/>
    <property type="project" value="UniProtKB-EC"/>
</dbReference>
<dbReference type="GO" id="GO:0006508">
    <property type="term" value="P:proteolysis"/>
    <property type="evidence" value="ECO:0007669"/>
    <property type="project" value="UniProtKB-KW"/>
</dbReference>
<dbReference type="GO" id="GO:0009252">
    <property type="term" value="P:peptidoglycan biosynthetic process"/>
    <property type="evidence" value="ECO:0007669"/>
    <property type="project" value="UniProtKB-KW"/>
</dbReference>
<dbReference type="InterPro" id="IPR012907">
    <property type="entry name" value="Peptidase_S11_C"/>
</dbReference>
<evidence type="ECO:0000256" key="3">
    <source>
        <dbReference type="ARBA" id="ARBA00007164"/>
    </source>
</evidence>
<feature type="binding site" evidence="14">
    <location>
        <position position="222"/>
    </location>
    <ligand>
        <name>substrate</name>
    </ligand>
</feature>
<name>A0A9D1ZUD8_9FIRM</name>
<accession>A0A9D1ZUD8</accession>
<dbReference type="Pfam" id="PF00768">
    <property type="entry name" value="Peptidase_S11"/>
    <property type="match status" value="1"/>
</dbReference>
<evidence type="ECO:0000256" key="6">
    <source>
        <dbReference type="ARBA" id="ARBA00022670"/>
    </source>
</evidence>
<comment type="pathway">
    <text evidence="2">Cell wall biogenesis; peptidoglycan biosynthesis.</text>
</comment>
<dbReference type="InterPro" id="IPR037167">
    <property type="entry name" value="Peptidase_S11_C_sf"/>
</dbReference>
<evidence type="ECO:0000256" key="12">
    <source>
        <dbReference type="ARBA" id="ARBA00034000"/>
    </source>
</evidence>
<dbReference type="PRINTS" id="PR00725">
    <property type="entry name" value="DADACBPTASE1"/>
</dbReference>
<keyword evidence="7 16" id="KW-0732">Signal</keyword>
<feature type="chain" id="PRO_5039698228" description="serine-type D-Ala-D-Ala carboxypeptidase" evidence="16">
    <location>
        <begin position="22"/>
        <end position="373"/>
    </location>
</feature>
<comment type="similarity">
    <text evidence="3 15">Belongs to the peptidase S11 family.</text>
</comment>
<keyword evidence="11" id="KW-0961">Cell wall biogenesis/degradation</keyword>
<evidence type="ECO:0000256" key="4">
    <source>
        <dbReference type="ARBA" id="ARBA00012448"/>
    </source>
</evidence>
<evidence type="ECO:0000256" key="11">
    <source>
        <dbReference type="ARBA" id="ARBA00023316"/>
    </source>
</evidence>
<evidence type="ECO:0000256" key="10">
    <source>
        <dbReference type="ARBA" id="ARBA00022984"/>
    </source>
</evidence>
<keyword evidence="10" id="KW-0573">Peptidoglycan synthesis</keyword>
<gene>
    <name evidence="19" type="ORF">H9729_02935</name>
</gene>
<dbReference type="InterPro" id="IPR001967">
    <property type="entry name" value="Peptidase_S11_N"/>
</dbReference>
<feature type="domain" description="Peptidase S11 D-alanyl-D-alanine carboxypeptidase A N-terminal" evidence="17">
    <location>
        <begin position="37"/>
        <end position="252"/>
    </location>
</feature>
<dbReference type="AlphaFoldDB" id="A0A9D1ZUD8"/>
<dbReference type="SUPFAM" id="SSF56601">
    <property type="entry name" value="beta-lactamase/transpeptidase-like"/>
    <property type="match status" value="1"/>
</dbReference>
<dbReference type="InterPro" id="IPR012338">
    <property type="entry name" value="Beta-lactam/transpept-like"/>
</dbReference>
<evidence type="ECO:0000259" key="18">
    <source>
        <dbReference type="Pfam" id="PF07943"/>
    </source>
</evidence>
<dbReference type="Proteomes" id="UP000886750">
    <property type="component" value="Unassembled WGS sequence"/>
</dbReference>
<evidence type="ECO:0000256" key="8">
    <source>
        <dbReference type="ARBA" id="ARBA00022801"/>
    </source>
</evidence>
<reference evidence="19" key="2">
    <citation type="submission" date="2021-04" db="EMBL/GenBank/DDBJ databases">
        <authorList>
            <person name="Gilroy R."/>
        </authorList>
    </citation>
    <scope>NUCLEOTIDE SEQUENCE</scope>
    <source>
        <strain evidence="19">1345</strain>
    </source>
</reference>
<evidence type="ECO:0000256" key="7">
    <source>
        <dbReference type="ARBA" id="ARBA00022729"/>
    </source>
</evidence>
<comment type="function">
    <text evidence="1">Removes C-terminal D-alanyl residues from sugar-peptide cell wall precursors.</text>
</comment>
<dbReference type="Gene3D" id="3.40.710.10">
    <property type="entry name" value="DD-peptidase/beta-lactamase superfamily"/>
    <property type="match status" value="1"/>
</dbReference>
<evidence type="ECO:0000256" key="1">
    <source>
        <dbReference type="ARBA" id="ARBA00003217"/>
    </source>
</evidence>
<protein>
    <recommendedName>
        <fullName evidence="4">serine-type D-Ala-D-Ala carboxypeptidase</fullName>
        <ecNumber evidence="4">3.4.16.4</ecNumber>
    </recommendedName>
</protein>
<keyword evidence="5 19" id="KW-0121">Carboxypeptidase</keyword>
<dbReference type="InterPro" id="IPR018044">
    <property type="entry name" value="Peptidase_S11"/>
</dbReference>
<dbReference type="Gene3D" id="2.60.410.10">
    <property type="entry name" value="D-Ala-D-Ala carboxypeptidase, C-terminal domain"/>
    <property type="match status" value="1"/>
</dbReference>
<comment type="caution">
    <text evidence="19">The sequence shown here is derived from an EMBL/GenBank/DDBJ whole genome shotgun (WGS) entry which is preliminary data.</text>
</comment>
<dbReference type="SUPFAM" id="SSF69189">
    <property type="entry name" value="Penicillin-binding protein associated domain"/>
    <property type="match status" value="1"/>
</dbReference>
<evidence type="ECO:0000256" key="2">
    <source>
        <dbReference type="ARBA" id="ARBA00004752"/>
    </source>
</evidence>